<name>A0A7W9BQB0_9SPHN</name>
<reference evidence="1 2" key="1">
    <citation type="submission" date="2020-08" db="EMBL/GenBank/DDBJ databases">
        <title>Genomic Encyclopedia of Type Strains, Phase IV (KMG-IV): sequencing the most valuable type-strain genomes for metagenomic binning, comparative biology and taxonomic classification.</title>
        <authorList>
            <person name="Goeker M."/>
        </authorList>
    </citation>
    <scope>NUCLEOTIDE SEQUENCE [LARGE SCALE GENOMIC DNA]</scope>
    <source>
        <strain evidence="1 2">DSM 103336</strain>
    </source>
</reference>
<comment type="caution">
    <text evidence="1">The sequence shown here is derived from an EMBL/GenBank/DDBJ whole genome shotgun (WGS) entry which is preliminary data.</text>
</comment>
<feature type="non-terminal residue" evidence="1">
    <location>
        <position position="214"/>
    </location>
</feature>
<proteinExistence type="predicted"/>
<keyword evidence="2" id="KW-1185">Reference proteome</keyword>
<dbReference type="RefSeq" id="WP_184075045.1">
    <property type="nucleotide sequence ID" value="NZ_JACIJR010000001.1"/>
</dbReference>
<protein>
    <submittedName>
        <fullName evidence="1">Uncharacterized protein</fullName>
    </submittedName>
</protein>
<dbReference type="Proteomes" id="UP000546701">
    <property type="component" value="Unassembled WGS sequence"/>
</dbReference>
<dbReference type="Pfam" id="PF13641">
    <property type="entry name" value="Glyco_tranf_2_3"/>
    <property type="match status" value="1"/>
</dbReference>
<dbReference type="EMBL" id="JACIJR010000001">
    <property type="protein sequence ID" value="MBB5728173.1"/>
    <property type="molecule type" value="Genomic_DNA"/>
</dbReference>
<dbReference type="AlphaFoldDB" id="A0A7W9BQB0"/>
<accession>A0A7W9BQB0</accession>
<sequence>MDGSAFWLMSGARHELGVFAQFGFLAFGLEQLFFDTIWIDRAGWRAATIYTRHDRVTMETLAAPVAPGRFAILIGAWDEAAVIGSTLSTALSRWGDADYRIYVATYPNDPATHAAIEAVRTTADARRRIRIVPGDRPGPVTKAEALNRNWDALRADEAAEGFRYKAAILHDAEDYELCGAPYNTYYPDSIIIPLSCGLRSSTAVCGVKHNHITM</sequence>
<gene>
    <name evidence="1" type="ORF">FHS99_000629</name>
</gene>
<organism evidence="1 2">
    <name type="scientific">Sphingomonas prati</name>
    <dbReference type="NCBI Taxonomy" id="1843237"/>
    <lineage>
        <taxon>Bacteria</taxon>
        <taxon>Pseudomonadati</taxon>
        <taxon>Pseudomonadota</taxon>
        <taxon>Alphaproteobacteria</taxon>
        <taxon>Sphingomonadales</taxon>
        <taxon>Sphingomonadaceae</taxon>
        <taxon>Sphingomonas</taxon>
    </lineage>
</organism>
<evidence type="ECO:0000313" key="2">
    <source>
        <dbReference type="Proteomes" id="UP000546701"/>
    </source>
</evidence>
<evidence type="ECO:0000313" key="1">
    <source>
        <dbReference type="EMBL" id="MBB5728173.1"/>
    </source>
</evidence>